<dbReference type="Pfam" id="PF11990">
    <property type="entry name" value="DUF3487"/>
    <property type="match status" value="1"/>
</dbReference>
<keyword evidence="1" id="KW-0472">Membrane</keyword>
<evidence type="ECO:0000256" key="1">
    <source>
        <dbReference type="SAM" id="Phobius"/>
    </source>
</evidence>
<evidence type="ECO:0000313" key="3">
    <source>
        <dbReference type="Proteomes" id="UP000214561"/>
    </source>
</evidence>
<dbReference type="InterPro" id="IPR021877">
    <property type="entry name" value="DUF3487"/>
</dbReference>
<dbReference type="NCBIfam" id="TIGR03750">
    <property type="entry name" value="conj_TIGR03750"/>
    <property type="match status" value="1"/>
</dbReference>
<accession>A0AB33CWI6</accession>
<evidence type="ECO:0000313" key="2">
    <source>
        <dbReference type="EMBL" id="ASR89676.1"/>
    </source>
</evidence>
<dbReference type="RefSeq" id="WP_094196724.1">
    <property type="nucleotide sequence ID" value="NZ_CP021641.1"/>
</dbReference>
<proteinExistence type="predicted"/>
<reference evidence="2 3" key="1">
    <citation type="submission" date="2017-05" db="EMBL/GenBank/DDBJ databases">
        <authorList>
            <person name="Qiu J.G."/>
            <person name="He J."/>
        </authorList>
    </citation>
    <scope>NUCLEOTIDE SEQUENCE [LARGE SCALE GENOMIC DNA]</scope>
    <source>
        <strain evidence="2 3">JQ135</strain>
    </source>
</reference>
<sequence length="184" mass="20087">MARKPSAPHLEQLDEQVTQGIATPITDRVNVQPAILNGMTVDEAQIIGLISVVVCLLVGLVLLAITGFWQTLMAIMLFGPLVILWFASKYLAGLKRNRPDGYYNQAMHHWMASRGWVKAKFIRHNGYWSLGRTLPFSLSTSFNPKPSRQKVVSTGDTAIPSSCAAHGVTTTGQTPIADKASNNV</sequence>
<gene>
    <name evidence="2" type="ORF">AFA_09595</name>
</gene>
<protein>
    <submittedName>
        <fullName evidence="2">TIGR03750 family conjugal transfer protein</fullName>
    </submittedName>
</protein>
<dbReference type="Proteomes" id="UP000214561">
    <property type="component" value="Chromosome"/>
</dbReference>
<dbReference type="KEGG" id="afq:AFA_09595"/>
<dbReference type="EMBL" id="CP021641">
    <property type="protein sequence ID" value="ASR89676.1"/>
    <property type="molecule type" value="Genomic_DNA"/>
</dbReference>
<feature type="transmembrane region" description="Helical" evidence="1">
    <location>
        <begin position="71"/>
        <end position="88"/>
    </location>
</feature>
<organism evidence="2 3">
    <name type="scientific">Alcaligenes faecalis</name>
    <dbReference type="NCBI Taxonomy" id="511"/>
    <lineage>
        <taxon>Bacteria</taxon>
        <taxon>Pseudomonadati</taxon>
        <taxon>Pseudomonadota</taxon>
        <taxon>Betaproteobacteria</taxon>
        <taxon>Burkholderiales</taxon>
        <taxon>Alcaligenaceae</taxon>
        <taxon>Alcaligenes</taxon>
    </lineage>
</organism>
<name>A0AB33CWI6_ALCFA</name>
<dbReference type="AlphaFoldDB" id="A0AB33CWI6"/>
<keyword evidence="1" id="KW-1133">Transmembrane helix</keyword>
<keyword evidence="1" id="KW-0812">Transmembrane</keyword>
<feature type="transmembrane region" description="Helical" evidence="1">
    <location>
        <begin position="46"/>
        <end position="65"/>
    </location>
</feature>